<dbReference type="EMBL" id="UYRU01044822">
    <property type="protein sequence ID" value="VDK87854.1"/>
    <property type="molecule type" value="Genomic_DNA"/>
</dbReference>
<feature type="transmembrane region" description="Helical" evidence="6">
    <location>
        <begin position="16"/>
        <end position="38"/>
    </location>
</feature>
<dbReference type="Proteomes" id="UP000281553">
    <property type="component" value="Unassembled WGS sequence"/>
</dbReference>
<accession>A0A3P6VD04</accession>
<keyword evidence="8" id="KW-1185">Reference proteome</keyword>
<dbReference type="GO" id="GO:0015254">
    <property type="term" value="F:glycerol channel activity"/>
    <property type="evidence" value="ECO:0007669"/>
    <property type="project" value="TreeGrafter"/>
</dbReference>
<dbReference type="PANTHER" id="PTHR43829:SF7">
    <property type="entry name" value="AQUAPORIN-3"/>
    <property type="match status" value="1"/>
</dbReference>
<evidence type="ECO:0000256" key="4">
    <source>
        <dbReference type="ARBA" id="ARBA00022989"/>
    </source>
</evidence>
<dbReference type="GO" id="GO:0015250">
    <property type="term" value="F:water channel activity"/>
    <property type="evidence" value="ECO:0007669"/>
    <property type="project" value="TreeGrafter"/>
</dbReference>
<dbReference type="AlphaFoldDB" id="A0A3P6VD04"/>
<evidence type="ECO:0000313" key="8">
    <source>
        <dbReference type="Proteomes" id="UP000281553"/>
    </source>
</evidence>
<comment type="subcellular location">
    <subcellularLocation>
        <location evidence="1">Membrane</location>
        <topology evidence="1">Multi-pass membrane protein</topology>
    </subcellularLocation>
</comment>
<keyword evidence="5 6" id="KW-0472">Membrane</keyword>
<dbReference type="SUPFAM" id="SSF81338">
    <property type="entry name" value="Aquaporin-like"/>
    <property type="match status" value="1"/>
</dbReference>
<organism evidence="7 8">
    <name type="scientific">Dibothriocephalus latus</name>
    <name type="common">Fish tapeworm</name>
    <name type="synonym">Diphyllobothrium latum</name>
    <dbReference type="NCBI Taxonomy" id="60516"/>
    <lineage>
        <taxon>Eukaryota</taxon>
        <taxon>Metazoa</taxon>
        <taxon>Spiralia</taxon>
        <taxon>Lophotrochozoa</taxon>
        <taxon>Platyhelminthes</taxon>
        <taxon>Cestoda</taxon>
        <taxon>Eucestoda</taxon>
        <taxon>Diphyllobothriidea</taxon>
        <taxon>Diphyllobothriidae</taxon>
        <taxon>Dibothriocephalus</taxon>
    </lineage>
</organism>
<keyword evidence="3 6" id="KW-0812">Transmembrane</keyword>
<reference evidence="7 8" key="1">
    <citation type="submission" date="2018-11" db="EMBL/GenBank/DDBJ databases">
        <authorList>
            <consortium name="Pathogen Informatics"/>
        </authorList>
    </citation>
    <scope>NUCLEOTIDE SEQUENCE [LARGE SCALE GENOMIC DNA]</scope>
</reference>
<protein>
    <recommendedName>
        <fullName evidence="9">Aquaporin</fullName>
    </recommendedName>
</protein>
<evidence type="ECO:0000256" key="5">
    <source>
        <dbReference type="ARBA" id="ARBA00023136"/>
    </source>
</evidence>
<evidence type="ECO:0000256" key="3">
    <source>
        <dbReference type="ARBA" id="ARBA00022692"/>
    </source>
</evidence>
<dbReference type="OrthoDB" id="3222at2759"/>
<name>A0A3P6VD04_DIBLA</name>
<evidence type="ECO:0000256" key="1">
    <source>
        <dbReference type="ARBA" id="ARBA00004141"/>
    </source>
</evidence>
<dbReference type="Gene3D" id="1.20.1080.10">
    <property type="entry name" value="Glycerol uptake facilitator protein"/>
    <property type="match status" value="1"/>
</dbReference>
<evidence type="ECO:0008006" key="9">
    <source>
        <dbReference type="Google" id="ProtNLM"/>
    </source>
</evidence>
<keyword evidence="4 6" id="KW-1133">Transmembrane helix</keyword>
<sequence length="146" mass="15673">MNSTGRVVAVSVDADLVTIFVDQLIVGAATILCLMGALDKNNWNLPRYVVILYGSVIQFLKYNDFSVNTSASCNPATDFGPRLALLCTGWGTAAFTHGNYACFVLFFTPFLSAIVGVLLYELCIGVHLPGAGENSKNYAKTPELPS</sequence>
<gene>
    <name evidence="7" type="ORF">DILT_LOCUS4091</name>
</gene>
<evidence type="ECO:0000256" key="6">
    <source>
        <dbReference type="SAM" id="Phobius"/>
    </source>
</evidence>
<dbReference type="InterPro" id="IPR050363">
    <property type="entry name" value="MIP/Aquaporin"/>
</dbReference>
<dbReference type="GO" id="GO:0016323">
    <property type="term" value="C:basolateral plasma membrane"/>
    <property type="evidence" value="ECO:0007669"/>
    <property type="project" value="TreeGrafter"/>
</dbReference>
<keyword evidence="2" id="KW-0813">Transport</keyword>
<dbReference type="PANTHER" id="PTHR43829">
    <property type="entry name" value="AQUAPORIN OR AQUAGLYCEROPORIN RELATED"/>
    <property type="match status" value="1"/>
</dbReference>
<proteinExistence type="predicted"/>
<evidence type="ECO:0000313" key="7">
    <source>
        <dbReference type="EMBL" id="VDK87854.1"/>
    </source>
</evidence>
<evidence type="ECO:0000256" key="2">
    <source>
        <dbReference type="ARBA" id="ARBA00022448"/>
    </source>
</evidence>
<dbReference type="InterPro" id="IPR023271">
    <property type="entry name" value="Aquaporin-like"/>
</dbReference>
<feature type="transmembrane region" description="Helical" evidence="6">
    <location>
        <begin position="98"/>
        <end position="120"/>
    </location>
</feature>
<dbReference type="GO" id="GO:0015204">
    <property type="term" value="F:urea transmembrane transporter activity"/>
    <property type="evidence" value="ECO:0007669"/>
    <property type="project" value="TreeGrafter"/>
</dbReference>